<dbReference type="Proteomes" id="UP000515154">
    <property type="component" value="Linkage group LG5"/>
</dbReference>
<evidence type="ECO:0000259" key="1">
    <source>
        <dbReference type="Pfam" id="PF00078"/>
    </source>
</evidence>
<feature type="domain" description="Reverse transcriptase" evidence="1">
    <location>
        <begin position="17"/>
        <end position="98"/>
    </location>
</feature>
<name>A0A6P7SFS9_9MOLL</name>
<dbReference type="PANTHER" id="PTHR47027:SF28">
    <property type="entry name" value="ENDONUCLEASE-REVERSE TRANSCRIPTASE"/>
    <property type="match status" value="1"/>
</dbReference>
<dbReference type="KEGG" id="osn:115212110"/>
<evidence type="ECO:0000313" key="3">
    <source>
        <dbReference type="RefSeq" id="XP_029636811.1"/>
    </source>
</evidence>
<dbReference type="PANTHER" id="PTHR47027">
    <property type="entry name" value="REVERSE TRANSCRIPTASE DOMAIN-CONTAINING PROTEIN"/>
    <property type="match status" value="1"/>
</dbReference>
<reference evidence="3" key="1">
    <citation type="submission" date="2025-08" db="UniProtKB">
        <authorList>
            <consortium name="RefSeq"/>
        </authorList>
    </citation>
    <scope>IDENTIFICATION</scope>
</reference>
<dbReference type="Pfam" id="PF00078">
    <property type="entry name" value="RVT_1"/>
    <property type="match status" value="1"/>
</dbReference>
<protein>
    <submittedName>
        <fullName evidence="3">Uncharacterized protein LOC115212110</fullName>
    </submittedName>
</protein>
<sequence>MYSDVGSKVRVGLENSDEFNIQVRIHQGSVLIPLLFIRVLQAITDKFKTGYPWKLLYADDLALIANSEAELEKKFQVWKQNPEPKIFNVNLAKTKVVSARRDNSLIPADKWPCSICRKGMGCNSICCTKYV</sequence>
<dbReference type="AlphaFoldDB" id="A0A6P7SFS9"/>
<keyword evidence="2" id="KW-1185">Reference proteome</keyword>
<dbReference type="InterPro" id="IPR000477">
    <property type="entry name" value="RT_dom"/>
</dbReference>
<gene>
    <name evidence="3" type="primary">LOC115212110</name>
</gene>
<accession>A0A6P7SFS9</accession>
<evidence type="ECO:0000313" key="2">
    <source>
        <dbReference type="Proteomes" id="UP000515154"/>
    </source>
</evidence>
<organism evidence="2 3">
    <name type="scientific">Octopus sinensis</name>
    <name type="common">East Asian common octopus</name>
    <dbReference type="NCBI Taxonomy" id="2607531"/>
    <lineage>
        <taxon>Eukaryota</taxon>
        <taxon>Metazoa</taxon>
        <taxon>Spiralia</taxon>
        <taxon>Lophotrochozoa</taxon>
        <taxon>Mollusca</taxon>
        <taxon>Cephalopoda</taxon>
        <taxon>Coleoidea</taxon>
        <taxon>Octopodiformes</taxon>
        <taxon>Octopoda</taxon>
        <taxon>Incirrata</taxon>
        <taxon>Octopodidae</taxon>
        <taxon>Octopus</taxon>
    </lineage>
</organism>
<proteinExistence type="predicted"/>
<dbReference type="RefSeq" id="XP_029636811.1">
    <property type="nucleotide sequence ID" value="XM_029780951.1"/>
</dbReference>